<reference evidence="17 18" key="2">
    <citation type="journal article" date="2018" name="Elife">
        <title>Firefly genomes illuminate parallel origins of bioluminescence in beetles.</title>
        <authorList>
            <person name="Fallon T.R."/>
            <person name="Lower S.E."/>
            <person name="Chang C.H."/>
            <person name="Bessho-Uehara M."/>
            <person name="Martin G.J."/>
            <person name="Bewick A.J."/>
            <person name="Behringer M."/>
            <person name="Debat H.J."/>
            <person name="Wong I."/>
            <person name="Day J.C."/>
            <person name="Suvorov A."/>
            <person name="Silva C.J."/>
            <person name="Stanger-Hall K.F."/>
            <person name="Hall D.W."/>
            <person name="Schmitz R.J."/>
            <person name="Nelson D.R."/>
            <person name="Lewis S.M."/>
            <person name="Shigenobu S."/>
            <person name="Bybee S.M."/>
            <person name="Larracuente A.M."/>
            <person name="Oba Y."/>
            <person name="Weng J.K."/>
        </authorList>
    </citation>
    <scope>NUCLEOTIDE SEQUENCE [LARGE SCALE GENOMIC DNA]</scope>
    <source>
        <strain evidence="17">1611_PpyrPB1</strain>
        <tissue evidence="17">Whole body</tissue>
    </source>
</reference>
<keyword evidence="12" id="KW-0966">Cell projection</keyword>
<sequence length="481" mass="58633">MNIRREKEKEELEALNKKLQIDNLQLTRSHIEKKNKFANLTRCLNDRQREEDELNRATKIKEHIALQNAKVEQEQQLVTQIDEIRRSEVNEKRQRQLLRENCEELRELERKLRAAYIAKHQIAQIAEKEAIKLNEKVREKECNALLHSAWLKDDQNRIVTIQEDIRRKEQYRQELHNQMIAQEKNRRFEYEEFLREKKLLDDIVQRIHDENERTIEERMCKMKKTQQEIQAFKAAQEVWRQKQKEELEEENRRMQEYLLSKASATKARMEDQERIASAKAKLCDDIGRKMYEIQRQRQEREDILSQLMEEEKKEELENRHKREVENELRRRIEVRISLNRQMEEHEEQKKQQAEEDAKYKEELIAEIARSERLEQLSNEKKRRKMLEVRREVERMMTERRQLQAEKMQLEMKILAEGRREQQERQRLIQEERIRMLKDHAHNLIGYLPRGILNEDDLPHLGSTVLDKYGGKYKHDDIGHTS</sequence>
<evidence type="ECO:0000256" key="9">
    <source>
        <dbReference type="ARBA" id="ARBA00023212"/>
    </source>
</evidence>
<keyword evidence="9" id="KW-0206">Cytoskeleton</keyword>
<accession>A0A1Y1JQT9</accession>
<dbReference type="PANTHER" id="PTHR19265:SF0">
    <property type="entry name" value="MEIOSIS-SPECIFIC NUCLEAR STRUCTURAL PROTEIN 1"/>
    <property type="match status" value="1"/>
</dbReference>
<keyword evidence="7 14" id="KW-0175">Coiled coil</keyword>
<dbReference type="InParanoid" id="A0A1Y1JQT9"/>
<evidence type="ECO:0000256" key="12">
    <source>
        <dbReference type="ARBA" id="ARBA00023273"/>
    </source>
</evidence>
<evidence type="ECO:0000313" key="17">
    <source>
        <dbReference type="EMBL" id="KAB0802575.1"/>
    </source>
</evidence>
<dbReference type="GO" id="GO:0051321">
    <property type="term" value="P:meiotic cell cycle"/>
    <property type="evidence" value="ECO:0007669"/>
    <property type="project" value="UniProtKB-KW"/>
</dbReference>
<keyword evidence="18" id="KW-1185">Reference proteome</keyword>
<dbReference type="OrthoDB" id="197839at2759"/>
<gene>
    <name evidence="17" type="ORF">PPYR_04761</name>
</gene>
<keyword evidence="5" id="KW-0963">Cytoplasm</keyword>
<comment type="function">
    <text evidence="13">Microtubule inner protein (MIP) part of the dynein-decorated doublet microtubules (DMTs) in cilia axoneme, which is required for motile cilia beating. May play a role in the control of meiotic division and germ cell differentiation through regulation of pairing and recombination during meiosis. Required for sperm flagella assembly. May play a role in the assembly and function of the outer dynein arm-docking complex (ODA-DC). ODA-DC mediates outer dynein arms (ODA) binding onto the axonemal doublet microtubules.</text>
</comment>
<evidence type="ECO:0000256" key="3">
    <source>
        <dbReference type="ARBA" id="ARBA00009158"/>
    </source>
</evidence>
<keyword evidence="10" id="KW-0539">Nucleus</keyword>
<feature type="coiled-coil region" evidence="14">
    <location>
        <begin position="293"/>
        <end position="424"/>
    </location>
</feature>
<dbReference type="EMBL" id="GEZM01103073">
    <property type="protein sequence ID" value="JAV51574.1"/>
    <property type="molecule type" value="Transcribed_RNA"/>
</dbReference>
<feature type="domain" description="Trichohyalin-plectin-homology" evidence="15">
    <location>
        <begin position="98"/>
        <end position="449"/>
    </location>
</feature>
<evidence type="ECO:0000256" key="10">
    <source>
        <dbReference type="ARBA" id="ARBA00023242"/>
    </source>
</evidence>
<feature type="coiled-coil region" evidence="14">
    <location>
        <begin position="88"/>
        <end position="143"/>
    </location>
</feature>
<comment type="similarity">
    <text evidence="3">Belongs to the MNS1 family.</text>
</comment>
<dbReference type="AlphaFoldDB" id="A0A1Y1JQT9"/>
<evidence type="ECO:0000256" key="11">
    <source>
        <dbReference type="ARBA" id="ARBA00023254"/>
    </source>
</evidence>
<protein>
    <recommendedName>
        <fullName evidence="4">Meiosis-specific nuclear structural protein 1</fullName>
    </recommendedName>
</protein>
<dbReference type="GO" id="GO:0005634">
    <property type="term" value="C:nucleus"/>
    <property type="evidence" value="ECO:0007669"/>
    <property type="project" value="UniProtKB-SubCell"/>
</dbReference>
<dbReference type="Proteomes" id="UP000327044">
    <property type="component" value="Unassembled WGS sequence"/>
</dbReference>
<evidence type="ECO:0000256" key="2">
    <source>
        <dbReference type="ARBA" id="ARBA00004611"/>
    </source>
</evidence>
<keyword evidence="11" id="KW-0469">Meiosis</keyword>
<dbReference type="GO" id="GO:0044782">
    <property type="term" value="P:cilium organization"/>
    <property type="evidence" value="ECO:0007669"/>
    <property type="project" value="TreeGrafter"/>
</dbReference>
<reference evidence="17" key="3">
    <citation type="submission" date="2019-08" db="EMBL/GenBank/DDBJ databases">
        <authorList>
            <consortium name="Photinus pyralis genome working group"/>
            <person name="Fallon T.R."/>
            <person name="Sander Lower S.E."/>
            <person name="Weng J.-K."/>
        </authorList>
    </citation>
    <scope>NUCLEOTIDE SEQUENCE</scope>
    <source>
        <strain evidence="17">1611_PpyrPB1</strain>
        <tissue evidence="17">Whole body</tissue>
    </source>
</reference>
<evidence type="ECO:0000256" key="8">
    <source>
        <dbReference type="ARBA" id="ARBA00023069"/>
    </source>
</evidence>
<organism evidence="16">
    <name type="scientific">Photinus pyralis</name>
    <name type="common">Common eastern firefly</name>
    <name type="synonym">Lampyris pyralis</name>
    <dbReference type="NCBI Taxonomy" id="7054"/>
    <lineage>
        <taxon>Eukaryota</taxon>
        <taxon>Metazoa</taxon>
        <taxon>Ecdysozoa</taxon>
        <taxon>Arthropoda</taxon>
        <taxon>Hexapoda</taxon>
        <taxon>Insecta</taxon>
        <taxon>Pterygota</taxon>
        <taxon>Neoptera</taxon>
        <taxon>Endopterygota</taxon>
        <taxon>Coleoptera</taxon>
        <taxon>Polyphaga</taxon>
        <taxon>Elateriformia</taxon>
        <taxon>Elateroidea</taxon>
        <taxon>Lampyridae</taxon>
        <taxon>Lampyrinae</taxon>
        <taxon>Photinus</taxon>
    </lineage>
</organism>
<reference evidence="16" key="1">
    <citation type="journal article" date="2016" name="Sci. Rep.">
        <title>Molecular characterization of firefly nuptial gifts: a multi-omics approach sheds light on postcopulatory sexual selection.</title>
        <authorList>
            <person name="Al-Wathiqui N."/>
            <person name="Fallon T.R."/>
            <person name="South A."/>
            <person name="Weng J.K."/>
            <person name="Lewis S.M."/>
        </authorList>
    </citation>
    <scope>NUCLEOTIDE SEQUENCE</scope>
</reference>
<keyword evidence="6" id="KW-0282">Flagellum</keyword>
<name>A0A1Y1JQT9_PHOPY</name>
<dbReference type="EMBL" id="VVIM01000002">
    <property type="protein sequence ID" value="KAB0802575.1"/>
    <property type="molecule type" value="Genomic_DNA"/>
</dbReference>
<evidence type="ECO:0000256" key="13">
    <source>
        <dbReference type="ARBA" id="ARBA00046114"/>
    </source>
</evidence>
<evidence type="ECO:0000313" key="16">
    <source>
        <dbReference type="EMBL" id="JAV51574.1"/>
    </source>
</evidence>
<dbReference type="Pfam" id="PF13868">
    <property type="entry name" value="TPH"/>
    <property type="match status" value="1"/>
</dbReference>
<proteinExistence type="inferred from homology"/>
<evidence type="ECO:0000256" key="4">
    <source>
        <dbReference type="ARBA" id="ARBA00014813"/>
    </source>
</evidence>
<feature type="coiled-coil region" evidence="14">
    <location>
        <begin position="2"/>
        <end position="29"/>
    </location>
</feature>
<evidence type="ECO:0000259" key="15">
    <source>
        <dbReference type="Pfam" id="PF13868"/>
    </source>
</evidence>
<dbReference type="InterPro" id="IPR043597">
    <property type="entry name" value="TPH_dom"/>
</dbReference>
<evidence type="ECO:0000256" key="14">
    <source>
        <dbReference type="SAM" id="Coils"/>
    </source>
</evidence>
<evidence type="ECO:0000256" key="7">
    <source>
        <dbReference type="ARBA" id="ARBA00023054"/>
    </source>
</evidence>
<comment type="subcellular location">
    <subcellularLocation>
        <location evidence="2">Cytoplasm</location>
        <location evidence="2">Cytoskeleton</location>
        <location evidence="2">Flagellum axoneme</location>
    </subcellularLocation>
    <subcellularLocation>
        <location evidence="1">Nucleus</location>
    </subcellularLocation>
</comment>
<evidence type="ECO:0000256" key="1">
    <source>
        <dbReference type="ARBA" id="ARBA00004123"/>
    </source>
</evidence>
<dbReference type="PANTHER" id="PTHR19265">
    <property type="entry name" value="MEIOSIS-SPECIFIC NUCLEAR STRUCTURAL PROTEIN 1"/>
    <property type="match status" value="1"/>
</dbReference>
<evidence type="ECO:0000256" key="5">
    <source>
        <dbReference type="ARBA" id="ARBA00022490"/>
    </source>
</evidence>
<dbReference type="FunCoup" id="A0A1Y1JQT9">
    <property type="interactions" value="6"/>
</dbReference>
<dbReference type="GO" id="GO:0031514">
    <property type="term" value="C:motile cilium"/>
    <property type="evidence" value="ECO:0007669"/>
    <property type="project" value="TreeGrafter"/>
</dbReference>
<evidence type="ECO:0000313" key="18">
    <source>
        <dbReference type="Proteomes" id="UP000327044"/>
    </source>
</evidence>
<dbReference type="InterPro" id="IPR026504">
    <property type="entry name" value="MNS1"/>
</dbReference>
<evidence type="ECO:0000256" key="6">
    <source>
        <dbReference type="ARBA" id="ARBA00022846"/>
    </source>
</evidence>
<keyword evidence="8" id="KW-0969">Cilium</keyword>